<evidence type="ECO:0000313" key="3">
    <source>
        <dbReference type="EMBL" id="SFM17391.1"/>
    </source>
</evidence>
<dbReference type="Gene3D" id="1.10.260.40">
    <property type="entry name" value="lambda repressor-like DNA-binding domains"/>
    <property type="match status" value="1"/>
</dbReference>
<sequence>MYDKNIFSIRLKQLRELKGVSTQKLADAIGLKSKGSITQFEKTMTSPSAETLVALADYFNVSLDYLVGRSDTPDRK</sequence>
<dbReference type="InterPro" id="IPR001387">
    <property type="entry name" value="Cro/C1-type_HTH"/>
</dbReference>
<feature type="domain" description="HTH cro/C1-type" evidence="2">
    <location>
        <begin position="11"/>
        <end position="66"/>
    </location>
</feature>
<dbReference type="InterPro" id="IPR010982">
    <property type="entry name" value="Lambda_DNA-bd_dom_sf"/>
</dbReference>
<dbReference type="RefSeq" id="WP_090942169.1">
    <property type="nucleotide sequence ID" value="NZ_FOTS01000050.1"/>
</dbReference>
<name>A0A1I4NPH3_9FIRM</name>
<evidence type="ECO:0000259" key="2">
    <source>
        <dbReference type="PROSITE" id="PS50943"/>
    </source>
</evidence>
<keyword evidence="4" id="KW-1185">Reference proteome</keyword>
<dbReference type="PANTHER" id="PTHR46558">
    <property type="entry name" value="TRACRIPTIONAL REGULATORY PROTEIN-RELATED-RELATED"/>
    <property type="match status" value="1"/>
</dbReference>
<organism evidence="3 4">
    <name type="scientific">Pelosinus propionicus DSM 13327</name>
    <dbReference type="NCBI Taxonomy" id="1123291"/>
    <lineage>
        <taxon>Bacteria</taxon>
        <taxon>Bacillati</taxon>
        <taxon>Bacillota</taxon>
        <taxon>Negativicutes</taxon>
        <taxon>Selenomonadales</taxon>
        <taxon>Sporomusaceae</taxon>
        <taxon>Pelosinus</taxon>
    </lineage>
</organism>
<dbReference type="Pfam" id="PF01381">
    <property type="entry name" value="HTH_3"/>
    <property type="match status" value="1"/>
</dbReference>
<reference evidence="4" key="1">
    <citation type="submission" date="2016-10" db="EMBL/GenBank/DDBJ databases">
        <authorList>
            <person name="Varghese N."/>
            <person name="Submissions S."/>
        </authorList>
    </citation>
    <scope>NUCLEOTIDE SEQUENCE [LARGE SCALE GENOMIC DNA]</scope>
    <source>
        <strain evidence="4">DSM 13327</strain>
    </source>
</reference>
<gene>
    <name evidence="3" type="ORF">SAMN04490355_105018</name>
</gene>
<accession>A0A1I4NPH3</accession>
<dbReference type="CDD" id="cd00093">
    <property type="entry name" value="HTH_XRE"/>
    <property type="match status" value="1"/>
</dbReference>
<keyword evidence="1" id="KW-0238">DNA-binding</keyword>
<dbReference type="Proteomes" id="UP000199520">
    <property type="component" value="Unassembled WGS sequence"/>
</dbReference>
<evidence type="ECO:0000256" key="1">
    <source>
        <dbReference type="ARBA" id="ARBA00023125"/>
    </source>
</evidence>
<dbReference type="EMBL" id="FOTS01000050">
    <property type="protein sequence ID" value="SFM17391.1"/>
    <property type="molecule type" value="Genomic_DNA"/>
</dbReference>
<dbReference type="PANTHER" id="PTHR46558:SF11">
    <property type="entry name" value="HTH-TYPE TRANSCRIPTIONAL REGULATOR XRE"/>
    <property type="match status" value="1"/>
</dbReference>
<proteinExistence type="predicted"/>
<dbReference type="STRING" id="1123291.SAMN04490355_105018"/>
<dbReference type="SUPFAM" id="SSF47413">
    <property type="entry name" value="lambda repressor-like DNA-binding domains"/>
    <property type="match status" value="1"/>
</dbReference>
<dbReference type="PROSITE" id="PS50943">
    <property type="entry name" value="HTH_CROC1"/>
    <property type="match status" value="1"/>
</dbReference>
<dbReference type="AlphaFoldDB" id="A0A1I4NPH3"/>
<dbReference type="SMART" id="SM00530">
    <property type="entry name" value="HTH_XRE"/>
    <property type="match status" value="1"/>
</dbReference>
<dbReference type="OrthoDB" id="1766270at2"/>
<evidence type="ECO:0000313" key="4">
    <source>
        <dbReference type="Proteomes" id="UP000199520"/>
    </source>
</evidence>
<dbReference type="GO" id="GO:0003677">
    <property type="term" value="F:DNA binding"/>
    <property type="evidence" value="ECO:0007669"/>
    <property type="project" value="UniProtKB-KW"/>
</dbReference>
<protein>
    <submittedName>
        <fullName evidence="3">Helix-turn-helix</fullName>
    </submittedName>
</protein>